<dbReference type="OrthoDB" id="9811532at2"/>
<dbReference type="GO" id="GO:0003723">
    <property type="term" value="F:RNA binding"/>
    <property type="evidence" value="ECO:0007669"/>
    <property type="project" value="UniProtKB-KW"/>
</dbReference>
<accession>A0A4R1PRY8</accession>
<name>A0A4R1PRY8_9FIRM</name>
<dbReference type="Proteomes" id="UP000295063">
    <property type="component" value="Unassembled WGS sequence"/>
</dbReference>
<dbReference type="AlphaFoldDB" id="A0A4R1PRY8"/>
<evidence type="ECO:0000256" key="1">
    <source>
        <dbReference type="PROSITE-ProRule" id="PRU00182"/>
    </source>
</evidence>
<protein>
    <submittedName>
        <fullName evidence="2">Ribosome-associated protein</fullName>
    </submittedName>
</protein>
<sequence length="71" mass="7934">MQEIVINTQVIQLDQLLKWEGIIETGGQVRPMLDDGIILVNGQTATERRKKIHPGDTVEIKGVGIWKIVAE</sequence>
<evidence type="ECO:0000313" key="2">
    <source>
        <dbReference type="EMBL" id="TCL34432.1"/>
    </source>
</evidence>
<dbReference type="Pfam" id="PF13275">
    <property type="entry name" value="S4_2"/>
    <property type="match status" value="1"/>
</dbReference>
<reference evidence="2 3" key="1">
    <citation type="submission" date="2019-03" db="EMBL/GenBank/DDBJ databases">
        <title>Genomic Encyclopedia of Type Strains, Phase IV (KMG-IV): sequencing the most valuable type-strain genomes for metagenomic binning, comparative biology and taxonomic classification.</title>
        <authorList>
            <person name="Goeker M."/>
        </authorList>
    </citation>
    <scope>NUCLEOTIDE SEQUENCE [LARGE SCALE GENOMIC DNA]</scope>
    <source>
        <strain evidence="2 3">DSM 15969</strain>
    </source>
</reference>
<proteinExistence type="predicted"/>
<comment type="caution">
    <text evidence="2">The sequence shown here is derived from an EMBL/GenBank/DDBJ whole genome shotgun (WGS) entry which is preliminary data.</text>
</comment>
<keyword evidence="3" id="KW-1185">Reference proteome</keyword>
<organism evidence="2 3">
    <name type="scientific">Anaerospora hongkongensis</name>
    <dbReference type="NCBI Taxonomy" id="244830"/>
    <lineage>
        <taxon>Bacteria</taxon>
        <taxon>Bacillati</taxon>
        <taxon>Bacillota</taxon>
        <taxon>Negativicutes</taxon>
        <taxon>Selenomonadales</taxon>
        <taxon>Sporomusaceae</taxon>
        <taxon>Anaerospora</taxon>
    </lineage>
</organism>
<dbReference type="Gene3D" id="3.10.290.10">
    <property type="entry name" value="RNA-binding S4 domain"/>
    <property type="match status" value="1"/>
</dbReference>
<dbReference type="SUPFAM" id="SSF55174">
    <property type="entry name" value="Alpha-L RNA-binding motif"/>
    <property type="match status" value="1"/>
</dbReference>
<keyword evidence="1" id="KW-0694">RNA-binding</keyword>
<evidence type="ECO:0000313" key="3">
    <source>
        <dbReference type="Proteomes" id="UP000295063"/>
    </source>
</evidence>
<dbReference type="InterPro" id="IPR036986">
    <property type="entry name" value="S4_RNA-bd_sf"/>
</dbReference>
<dbReference type="CDD" id="cd00165">
    <property type="entry name" value="S4"/>
    <property type="match status" value="1"/>
</dbReference>
<dbReference type="RefSeq" id="WP_132082844.1">
    <property type="nucleotide sequence ID" value="NZ_DAIMLW010000388.1"/>
</dbReference>
<gene>
    <name evidence="2" type="ORF">EV210_11515</name>
</gene>
<dbReference type="EMBL" id="SLUI01000015">
    <property type="protein sequence ID" value="TCL34432.1"/>
    <property type="molecule type" value="Genomic_DNA"/>
</dbReference>
<dbReference type="PROSITE" id="PS50889">
    <property type="entry name" value="S4"/>
    <property type="match status" value="1"/>
</dbReference>